<dbReference type="InterPro" id="IPR029044">
    <property type="entry name" value="Nucleotide-diphossugar_trans"/>
</dbReference>
<dbReference type="EMBL" id="WHJC01000037">
    <property type="protein sequence ID" value="MPQ43060.1"/>
    <property type="molecule type" value="Genomic_DNA"/>
</dbReference>
<evidence type="ECO:0000256" key="2">
    <source>
        <dbReference type="ARBA" id="ARBA00022679"/>
    </source>
</evidence>
<evidence type="ECO:0000259" key="3">
    <source>
        <dbReference type="Pfam" id="PF00535"/>
    </source>
</evidence>
<dbReference type="RefSeq" id="WP_152888233.1">
    <property type="nucleotide sequence ID" value="NZ_WHJC01000037.1"/>
</dbReference>
<dbReference type="PANTHER" id="PTHR22916">
    <property type="entry name" value="GLYCOSYLTRANSFERASE"/>
    <property type="match status" value="1"/>
</dbReference>
<evidence type="ECO:0000313" key="5">
    <source>
        <dbReference type="Proteomes" id="UP000430345"/>
    </source>
</evidence>
<evidence type="ECO:0000256" key="1">
    <source>
        <dbReference type="ARBA" id="ARBA00022676"/>
    </source>
</evidence>
<dbReference type="OrthoDB" id="9807674at2"/>
<gene>
    <name evidence="4" type="ORF">GBZ86_04710</name>
</gene>
<keyword evidence="5" id="KW-1185">Reference proteome</keyword>
<name>A0A6I1MIX5_9CLOT</name>
<accession>A0A6I1MIX5</accession>
<dbReference type="InterPro" id="IPR001173">
    <property type="entry name" value="Glyco_trans_2-like"/>
</dbReference>
<dbReference type="SUPFAM" id="SSF53448">
    <property type="entry name" value="Nucleotide-diphospho-sugar transferases"/>
    <property type="match status" value="1"/>
</dbReference>
<evidence type="ECO:0000313" key="4">
    <source>
        <dbReference type="EMBL" id="MPQ43060.1"/>
    </source>
</evidence>
<organism evidence="4 5">
    <name type="scientific">Clostridium tarantellae</name>
    <dbReference type="NCBI Taxonomy" id="39493"/>
    <lineage>
        <taxon>Bacteria</taxon>
        <taxon>Bacillati</taxon>
        <taxon>Bacillota</taxon>
        <taxon>Clostridia</taxon>
        <taxon>Eubacteriales</taxon>
        <taxon>Clostridiaceae</taxon>
        <taxon>Clostridium</taxon>
    </lineage>
</organism>
<protein>
    <submittedName>
        <fullName evidence="4">Glycosyltransferase</fullName>
    </submittedName>
</protein>
<dbReference type="GO" id="GO:0016757">
    <property type="term" value="F:glycosyltransferase activity"/>
    <property type="evidence" value="ECO:0007669"/>
    <property type="project" value="UniProtKB-KW"/>
</dbReference>
<keyword evidence="1" id="KW-0328">Glycosyltransferase</keyword>
<proteinExistence type="predicted"/>
<dbReference type="Gene3D" id="3.90.550.10">
    <property type="entry name" value="Spore Coat Polysaccharide Biosynthesis Protein SpsA, Chain A"/>
    <property type="match status" value="1"/>
</dbReference>
<sequence length="351" mass="41713">MVSIILPVYNVEKYIERCMESLINQSMKDIEIIVINDGSVDKSLDILNKYLEKDNRIKIINNSNKGVSYCRNIGIEVCNGNYIMFVDSDDWLDLDMVNLMFQKCEKENADLIMCTYVREFKNHSKERIFELPELTIYEGEDINNKLNRKLIGPVGKEVSNPSTLDSLGTVWGKLYKASFIKKNKFKFIDLSIIGSAEDVLFNIYILNKLNKIVIWNKPLYHYWKDNPKSLTTKYKVNLIEKWKILFEYIEYFIIENNLNEEFTEALRNRICTSALGLGLNECSKYNKSSWKIKKNNIKKFLDEEIMINAYKDFSLKHFSFCWKFFYFLNKYRFYKSTYLMLNCIEFLRCRV</sequence>
<feature type="domain" description="Glycosyltransferase 2-like" evidence="3">
    <location>
        <begin position="3"/>
        <end position="135"/>
    </location>
</feature>
<dbReference type="AlphaFoldDB" id="A0A6I1MIX5"/>
<dbReference type="Proteomes" id="UP000430345">
    <property type="component" value="Unassembled WGS sequence"/>
</dbReference>
<reference evidence="4 5" key="1">
    <citation type="submission" date="2019-10" db="EMBL/GenBank/DDBJ databases">
        <title>The Genome Sequence of Clostridium tarantellae Isolated from Fish Brain.</title>
        <authorList>
            <person name="Bano L."/>
            <person name="Kiel M."/>
            <person name="Sales G."/>
            <person name="Doxey A.C."/>
            <person name="Mansfield M.J."/>
            <person name="Schiavone M."/>
            <person name="Rossetto O."/>
            <person name="Pirazzini M."/>
            <person name="Dobrindt U."/>
            <person name="Montecucco C."/>
        </authorList>
    </citation>
    <scope>NUCLEOTIDE SEQUENCE [LARGE SCALE GENOMIC DNA]</scope>
    <source>
        <strain evidence="4 5">DSM 3997</strain>
    </source>
</reference>
<comment type="caution">
    <text evidence="4">The sequence shown here is derived from an EMBL/GenBank/DDBJ whole genome shotgun (WGS) entry which is preliminary data.</text>
</comment>
<dbReference type="PANTHER" id="PTHR22916:SF51">
    <property type="entry name" value="GLYCOSYLTRANSFERASE EPSH-RELATED"/>
    <property type="match status" value="1"/>
</dbReference>
<keyword evidence="2 4" id="KW-0808">Transferase</keyword>
<dbReference type="CDD" id="cd00761">
    <property type="entry name" value="Glyco_tranf_GTA_type"/>
    <property type="match status" value="1"/>
</dbReference>
<dbReference type="Pfam" id="PF00535">
    <property type="entry name" value="Glycos_transf_2"/>
    <property type="match status" value="1"/>
</dbReference>